<evidence type="ECO:0000313" key="4">
    <source>
        <dbReference type="EMBL" id="GAA5808716.1"/>
    </source>
</evidence>
<proteinExistence type="predicted"/>
<evidence type="ECO:0000259" key="3">
    <source>
        <dbReference type="PROSITE" id="PS51677"/>
    </source>
</evidence>
<dbReference type="PROSITE" id="PS51677">
    <property type="entry name" value="NODB"/>
    <property type="match status" value="1"/>
</dbReference>
<evidence type="ECO:0000256" key="2">
    <source>
        <dbReference type="SAM" id="SignalP"/>
    </source>
</evidence>
<dbReference type="EMBL" id="BAABUK010000003">
    <property type="protein sequence ID" value="GAA5808716.1"/>
    <property type="molecule type" value="Genomic_DNA"/>
</dbReference>
<dbReference type="PANTHER" id="PTHR10587:SF98">
    <property type="entry name" value="CHITIN DEACETYLASE"/>
    <property type="match status" value="1"/>
</dbReference>
<dbReference type="Gene3D" id="3.20.20.370">
    <property type="entry name" value="Glycoside hydrolase/deacetylase"/>
    <property type="match status" value="1"/>
</dbReference>
<dbReference type="CDD" id="cd10952">
    <property type="entry name" value="CE4_MrCDA_like"/>
    <property type="match status" value="1"/>
</dbReference>
<organism evidence="4 5">
    <name type="scientific">Mucor flavus</name>
    <dbReference type="NCBI Taxonomy" id="439312"/>
    <lineage>
        <taxon>Eukaryota</taxon>
        <taxon>Fungi</taxon>
        <taxon>Fungi incertae sedis</taxon>
        <taxon>Mucoromycota</taxon>
        <taxon>Mucoromycotina</taxon>
        <taxon>Mucoromycetes</taxon>
        <taxon>Mucorales</taxon>
        <taxon>Mucorineae</taxon>
        <taxon>Mucoraceae</taxon>
        <taxon>Mucor</taxon>
    </lineage>
</organism>
<protein>
    <recommendedName>
        <fullName evidence="3">NodB homology domain-containing protein</fullName>
    </recommendedName>
</protein>
<name>A0ABP9YPC7_9FUNG</name>
<keyword evidence="2" id="KW-0732">Signal</keyword>
<evidence type="ECO:0000313" key="5">
    <source>
        <dbReference type="Proteomes" id="UP001473302"/>
    </source>
</evidence>
<dbReference type="PANTHER" id="PTHR10587">
    <property type="entry name" value="GLYCOSYL TRANSFERASE-RELATED"/>
    <property type="match status" value="1"/>
</dbReference>
<sequence>MVWKFALAATTAFIGVQAAVKTNYASTVDPLNVVLPDIPQTTSLDEAVQCTYYSSPNAIVPAEWPTVWGSATSNGMNTSAEFTALYNSIDWTKVPNFPVRKLTAAGGLDMAGYDNVNDPACWWSSTTCKIPKTQGINGDLYACPEPEVWGITFDDGPNCSHNAFYDFLEKEKQKATMFYIGSNVVNWPYGALRGVKDGHHIAGHTWSHKMMTTLTNQEVLAELYYTQKAIKHVTGVTPKHWRPALGDLDDRVRWIATQLDLTAILWNLDTFDWAANVQAGVTEQTVDDHYQEYIKMGTNGTFANSGNIVLSHEINAMTMNFFMKHYPAIKKAYTHVMDVATCMNITQPYAENAVVFPTFDQAVGTTSNNSSASGSGTTPGAAKASTTGANAASGSVTFNGPLFIAALFGLLALV</sequence>
<dbReference type="InterPro" id="IPR011330">
    <property type="entry name" value="Glyco_hydro/deAcase_b/a-brl"/>
</dbReference>
<feature type="chain" id="PRO_5045434313" description="NodB homology domain-containing protein" evidence="2">
    <location>
        <begin position="19"/>
        <end position="414"/>
    </location>
</feature>
<keyword evidence="5" id="KW-1185">Reference proteome</keyword>
<comment type="caution">
    <text evidence="4">The sequence shown here is derived from an EMBL/GenBank/DDBJ whole genome shotgun (WGS) entry which is preliminary data.</text>
</comment>
<dbReference type="SUPFAM" id="SSF88713">
    <property type="entry name" value="Glycoside hydrolase/deacetylase"/>
    <property type="match status" value="1"/>
</dbReference>
<dbReference type="Pfam" id="PF01522">
    <property type="entry name" value="Polysacc_deac_1"/>
    <property type="match status" value="1"/>
</dbReference>
<reference evidence="4 5" key="1">
    <citation type="submission" date="2024-04" db="EMBL/GenBank/DDBJ databases">
        <title>genome sequences of Mucor flavus KT1a and Helicostylum pulchrum KT1b strains isolated from the surface of a dry-aged beef.</title>
        <authorList>
            <person name="Toyotome T."/>
            <person name="Hosono M."/>
            <person name="Torimaru M."/>
            <person name="Fukuda K."/>
            <person name="Mikami N."/>
        </authorList>
    </citation>
    <scope>NUCLEOTIDE SEQUENCE [LARGE SCALE GENOMIC DNA]</scope>
    <source>
        <strain evidence="4 5">KT1a</strain>
    </source>
</reference>
<feature type="region of interest" description="Disordered" evidence="1">
    <location>
        <begin position="367"/>
        <end position="386"/>
    </location>
</feature>
<feature type="signal peptide" evidence="2">
    <location>
        <begin position="1"/>
        <end position="18"/>
    </location>
</feature>
<dbReference type="InterPro" id="IPR002509">
    <property type="entry name" value="NODB_dom"/>
</dbReference>
<accession>A0ABP9YPC7</accession>
<feature type="domain" description="NodB homology" evidence="3">
    <location>
        <begin position="147"/>
        <end position="342"/>
    </location>
</feature>
<dbReference type="InterPro" id="IPR050248">
    <property type="entry name" value="Polysacc_deacetylase_ArnD"/>
</dbReference>
<evidence type="ECO:0000256" key="1">
    <source>
        <dbReference type="SAM" id="MobiDB-lite"/>
    </source>
</evidence>
<gene>
    <name evidence="4" type="ORF">MFLAVUS_002111</name>
</gene>
<dbReference type="Proteomes" id="UP001473302">
    <property type="component" value="Unassembled WGS sequence"/>
</dbReference>